<keyword evidence="6" id="KW-0472">Membrane</keyword>
<dbReference type="InterPro" id="IPR016292">
    <property type="entry name" value="Epoxide_hydrolase"/>
</dbReference>
<comment type="catalytic activity">
    <reaction evidence="6">
        <text>cis-stilbene oxide + H2O = (1R,2R)-hydrobenzoin</text>
        <dbReference type="Rhea" id="RHEA:23900"/>
        <dbReference type="ChEBI" id="CHEBI:15377"/>
        <dbReference type="ChEBI" id="CHEBI:50004"/>
        <dbReference type="ChEBI" id="CHEBI:50014"/>
        <dbReference type="EC" id="3.3.2.9"/>
    </reaction>
</comment>
<evidence type="ECO:0000313" key="8">
    <source>
        <dbReference type="Proteomes" id="UP000695022"/>
    </source>
</evidence>
<dbReference type="Proteomes" id="UP000695022">
    <property type="component" value="Unplaced"/>
</dbReference>
<protein>
    <recommendedName>
        <fullName evidence="6">Epoxide hydrolase</fullName>
        <ecNumber evidence="6">3.3.2.9</ecNumber>
    </recommendedName>
</protein>
<dbReference type="PANTHER" id="PTHR21661">
    <property type="entry name" value="EPOXIDE HYDROLASE 1-RELATED"/>
    <property type="match status" value="1"/>
</dbReference>
<keyword evidence="6" id="KW-0256">Endoplasmic reticulum</keyword>
<keyword evidence="5 6" id="KW-0378">Hydrolase</keyword>
<feature type="domain" description="Epoxide hydrolase N-terminal" evidence="7">
    <location>
        <begin position="58"/>
        <end position="163"/>
    </location>
</feature>
<dbReference type="PANTHER" id="PTHR21661:SF35">
    <property type="entry name" value="EPOXIDE HYDROLASE"/>
    <property type="match status" value="1"/>
</dbReference>
<evidence type="ECO:0000256" key="2">
    <source>
        <dbReference type="ARBA" id="ARBA00004111"/>
    </source>
</evidence>
<reference evidence="9" key="1">
    <citation type="submission" date="2025-08" db="UniProtKB">
        <authorList>
            <consortium name="RefSeq"/>
        </authorList>
    </citation>
    <scope>IDENTIFICATION</scope>
</reference>
<evidence type="ECO:0000256" key="5">
    <source>
        <dbReference type="ARBA" id="ARBA00022801"/>
    </source>
</evidence>
<dbReference type="PIRSF" id="PIRSF001112">
    <property type="entry name" value="Epoxide_hydrolase"/>
    <property type="match status" value="1"/>
</dbReference>
<evidence type="ECO:0000259" key="7">
    <source>
        <dbReference type="Pfam" id="PF06441"/>
    </source>
</evidence>
<evidence type="ECO:0000313" key="9">
    <source>
        <dbReference type="RefSeq" id="XP_014668581.1"/>
    </source>
</evidence>
<dbReference type="Pfam" id="PF06441">
    <property type="entry name" value="EHN"/>
    <property type="match status" value="1"/>
</dbReference>
<comment type="subcellular location">
    <subcellularLocation>
        <location evidence="6">Endoplasmic reticulum membrane</location>
    </subcellularLocation>
    <subcellularLocation>
        <location evidence="2">Microsome membrane</location>
        <topology evidence="2">Single-pass membrane protein</topology>
    </subcellularLocation>
</comment>
<keyword evidence="4 6" id="KW-0058">Aromatic hydrocarbons catabolism</keyword>
<evidence type="ECO:0000256" key="1">
    <source>
        <dbReference type="ARBA" id="ARBA00000221"/>
    </source>
</evidence>
<gene>
    <name evidence="9" type="primary">LOC106809859</name>
</gene>
<evidence type="ECO:0000256" key="3">
    <source>
        <dbReference type="ARBA" id="ARBA00010088"/>
    </source>
</evidence>
<dbReference type="GeneID" id="106809859"/>
<comment type="similarity">
    <text evidence="3 6">Belongs to the peptidase S33 family.</text>
</comment>
<dbReference type="InterPro" id="IPR000639">
    <property type="entry name" value="Epox_hydrolase-like"/>
</dbReference>
<dbReference type="Gene3D" id="3.40.50.1820">
    <property type="entry name" value="alpha/beta hydrolase"/>
    <property type="match status" value="1"/>
</dbReference>
<dbReference type="InterPro" id="IPR010497">
    <property type="entry name" value="Epoxide_hydro_N"/>
</dbReference>
<dbReference type="PRINTS" id="PR00412">
    <property type="entry name" value="EPOXHYDRLASE"/>
</dbReference>
<name>A0ABM1E8R0_PRICU</name>
<comment type="catalytic activity">
    <reaction evidence="1 6">
        <text>1-(4-methoxyphenyl)-N-methyl-N-[(3-methyloxetan-3-yl)methyl]methanamine + H2O = 2-{[(4-methoxybenzyl)(methyl)amino]methyl}-2-methylpropane-1,3-diol</text>
        <dbReference type="Rhea" id="RHEA:55764"/>
        <dbReference type="ChEBI" id="CHEBI:15377"/>
        <dbReference type="ChEBI" id="CHEBI:139161"/>
        <dbReference type="ChEBI" id="CHEBI:139164"/>
        <dbReference type="EC" id="3.3.2.9"/>
    </reaction>
</comment>
<dbReference type="InterPro" id="IPR029058">
    <property type="entry name" value="AB_hydrolase_fold"/>
</dbReference>
<sequence length="471" mass="53361">MAICCWCCKLCTVLVVVLIVGLAIRRTFYTVTPPLPDLSNSWWGRDARGIHEDNSIGDFSVRFSSAVINDLYARLNRTKLTDSLPDVKFRYGINSETMRHIVRYWRETYNMDRAQLELNKYDNFLTKLDGIDVHFVHVKPKSSYKNVTPLLMVHGWPGSFYEFYKIIPLLTDPLAHGGKKDDPVFEIICPSIPGYGFSEAPHKEGFAGMHAARMFNELMRRLGHRHYYVQGGDMGSLIVSEIAILYPERVKGVHVNMPITVPNACYFTKLLVGSIFPSLVFNKDDLWKVYPLFEKMTVLLEETGHAHVHVTRPDTIGVGLSDSPAGLAAWIIEKFAVWTKLSNIHDNDGGLATQTFTLDELLHNVMIYWVTDSITTSMRLYKGVFYSDAEHGLTRHHQVSVPSGYAAFPEELVVYPETLVRHEYPNLVHYTDMPTGGHFAAFEQPQLLANDIRKFAQTVEGLAASNGKEEL</sequence>
<accession>A0ABM1E8R0</accession>
<evidence type="ECO:0000256" key="4">
    <source>
        <dbReference type="ARBA" id="ARBA00022797"/>
    </source>
</evidence>
<dbReference type="RefSeq" id="XP_014668581.1">
    <property type="nucleotide sequence ID" value="XM_014813095.1"/>
</dbReference>
<dbReference type="EC" id="3.3.2.9" evidence="6"/>
<organism evidence="8 9">
    <name type="scientific">Priapulus caudatus</name>
    <name type="common">Priapulid worm</name>
    <dbReference type="NCBI Taxonomy" id="37621"/>
    <lineage>
        <taxon>Eukaryota</taxon>
        <taxon>Metazoa</taxon>
        <taxon>Ecdysozoa</taxon>
        <taxon>Scalidophora</taxon>
        <taxon>Priapulida</taxon>
        <taxon>Priapulimorpha</taxon>
        <taxon>Priapulimorphida</taxon>
        <taxon>Priapulidae</taxon>
        <taxon>Priapulus</taxon>
    </lineage>
</organism>
<proteinExistence type="inferred from homology"/>
<keyword evidence="8" id="KW-1185">Reference proteome</keyword>
<evidence type="ECO:0000256" key="6">
    <source>
        <dbReference type="PIRNR" id="PIRNR001112"/>
    </source>
</evidence>
<dbReference type="SUPFAM" id="SSF53474">
    <property type="entry name" value="alpha/beta-Hydrolases"/>
    <property type="match status" value="1"/>
</dbReference>